<dbReference type="PANTHER" id="PTHR33797:SF2">
    <property type="entry name" value="ORGANIC HYDROPEROXIDE RESISTANCE PROTEIN-LIKE"/>
    <property type="match status" value="1"/>
</dbReference>
<dbReference type="Gene3D" id="3.30.300.20">
    <property type="match status" value="1"/>
</dbReference>
<name>A0A927IBL8_9ACTN</name>
<accession>A0A927IBL8</accession>
<gene>
    <name evidence="2" type="ORF">IF129_06155</name>
</gene>
<dbReference type="InterPro" id="IPR019953">
    <property type="entry name" value="OHR"/>
</dbReference>
<dbReference type="SUPFAM" id="SSF82784">
    <property type="entry name" value="OsmC-like"/>
    <property type="match status" value="1"/>
</dbReference>
<organism evidence="2 3">
    <name type="scientific">Streptomyces chumphonensis</name>
    <dbReference type="NCBI Taxonomy" id="1214925"/>
    <lineage>
        <taxon>Bacteria</taxon>
        <taxon>Bacillati</taxon>
        <taxon>Actinomycetota</taxon>
        <taxon>Actinomycetes</taxon>
        <taxon>Kitasatosporales</taxon>
        <taxon>Streptomycetaceae</taxon>
        <taxon>Streptomyces</taxon>
    </lineage>
</organism>
<sequence>MSTSSESTLYTASVASAGDLVRIETDGRTLPVSAPPALNSADSAAWNPEQFYAAAVATCLHQTLGVVGSEMGADLGGSSVTAEVSLRHDGAMRFSFSTRVAVDLPGVDDDTRERVVREAMSSCPVATAVSTVETAAPH</sequence>
<dbReference type="PANTHER" id="PTHR33797">
    <property type="entry name" value="ORGANIC HYDROPEROXIDE RESISTANCE PROTEIN-LIKE"/>
    <property type="match status" value="1"/>
</dbReference>
<evidence type="ECO:0000256" key="1">
    <source>
        <dbReference type="ARBA" id="ARBA00007378"/>
    </source>
</evidence>
<dbReference type="InterPro" id="IPR003718">
    <property type="entry name" value="OsmC/Ohr_fam"/>
</dbReference>
<dbReference type="AlphaFoldDB" id="A0A927IBL8"/>
<reference evidence="2" key="1">
    <citation type="submission" date="2020-09" db="EMBL/GenBank/DDBJ databases">
        <title>Secondary metabolite and genome analysis of marine Streptomyces chumphonensis KK1-2T.</title>
        <authorList>
            <person name="Phongsopitanun W."/>
            <person name="Kanchanasin P."/>
            <person name="Pittayakhajonwut P."/>
            <person name="Suwanborirux K."/>
            <person name="Tanasupawat S."/>
        </authorList>
    </citation>
    <scope>NUCLEOTIDE SEQUENCE</scope>
    <source>
        <strain evidence="2">KK1-2</strain>
    </source>
</reference>
<dbReference type="GO" id="GO:0006979">
    <property type="term" value="P:response to oxidative stress"/>
    <property type="evidence" value="ECO:0007669"/>
    <property type="project" value="InterPro"/>
</dbReference>
<proteinExistence type="inferred from homology"/>
<dbReference type="InterPro" id="IPR015946">
    <property type="entry name" value="KH_dom-like_a/b"/>
</dbReference>
<protein>
    <submittedName>
        <fullName evidence="2">OsmC family protein</fullName>
    </submittedName>
</protein>
<keyword evidence="3" id="KW-1185">Reference proteome</keyword>
<dbReference type="RefSeq" id="WP_191208451.1">
    <property type="nucleotide sequence ID" value="NZ_BAABKL010000032.1"/>
</dbReference>
<evidence type="ECO:0000313" key="3">
    <source>
        <dbReference type="Proteomes" id="UP000632289"/>
    </source>
</evidence>
<comment type="caution">
    <text evidence="2">The sequence shown here is derived from an EMBL/GenBank/DDBJ whole genome shotgun (WGS) entry which is preliminary data.</text>
</comment>
<dbReference type="Pfam" id="PF02566">
    <property type="entry name" value="OsmC"/>
    <property type="match status" value="1"/>
</dbReference>
<comment type="similarity">
    <text evidence="1">Belongs to the OsmC/Ohr family.</text>
</comment>
<evidence type="ECO:0000313" key="2">
    <source>
        <dbReference type="EMBL" id="MBD3931142.1"/>
    </source>
</evidence>
<dbReference type="Proteomes" id="UP000632289">
    <property type="component" value="Unassembled WGS sequence"/>
</dbReference>
<dbReference type="EMBL" id="JACXYU010000002">
    <property type="protein sequence ID" value="MBD3931142.1"/>
    <property type="molecule type" value="Genomic_DNA"/>
</dbReference>
<dbReference type="InterPro" id="IPR036102">
    <property type="entry name" value="OsmC/Ohrsf"/>
</dbReference>